<evidence type="ECO:0000313" key="6">
    <source>
        <dbReference type="Proteomes" id="UP001176961"/>
    </source>
</evidence>
<evidence type="ECO:0000256" key="2">
    <source>
        <dbReference type="SAM" id="MobiDB-lite"/>
    </source>
</evidence>
<dbReference type="InterPro" id="IPR006768">
    <property type="entry name" value="Cwf19-like_C_dom-1"/>
</dbReference>
<dbReference type="Pfam" id="PF04676">
    <property type="entry name" value="CwfJ_C_2"/>
    <property type="match status" value="1"/>
</dbReference>
<protein>
    <recommendedName>
        <fullName evidence="7">CWF19-like protein 2</fullName>
    </recommendedName>
</protein>
<evidence type="ECO:0008006" key="7">
    <source>
        <dbReference type="Google" id="ProtNLM"/>
    </source>
</evidence>
<feature type="compositionally biased region" description="Low complexity" evidence="2">
    <location>
        <begin position="31"/>
        <end position="45"/>
    </location>
</feature>
<dbReference type="GO" id="GO:0071014">
    <property type="term" value="C:post-mRNA release spliceosomal complex"/>
    <property type="evidence" value="ECO:0007669"/>
    <property type="project" value="TreeGrafter"/>
</dbReference>
<evidence type="ECO:0000313" key="5">
    <source>
        <dbReference type="EMBL" id="CAJ0597508.1"/>
    </source>
</evidence>
<comment type="caution">
    <text evidence="5">The sequence shown here is derived from an EMBL/GenBank/DDBJ whole genome shotgun (WGS) entry which is preliminary data.</text>
</comment>
<feature type="domain" description="Cwf19-like protein C-terminal" evidence="3">
    <location>
        <begin position="541"/>
        <end position="633"/>
    </location>
</feature>
<comment type="similarity">
    <text evidence="1">Belongs to the CWF19 family.</text>
</comment>
<accession>A0AA36GSL0</accession>
<dbReference type="Proteomes" id="UP001176961">
    <property type="component" value="Unassembled WGS sequence"/>
</dbReference>
<keyword evidence="6" id="KW-1185">Reference proteome</keyword>
<dbReference type="SUPFAM" id="SSF54197">
    <property type="entry name" value="HIT-like"/>
    <property type="match status" value="1"/>
</dbReference>
<proteinExistence type="inferred from homology"/>
<feature type="domain" description="Cwf19-like C-terminal" evidence="4">
    <location>
        <begin position="409"/>
        <end position="532"/>
    </location>
</feature>
<feature type="region of interest" description="Disordered" evidence="2">
    <location>
        <begin position="230"/>
        <end position="262"/>
    </location>
</feature>
<name>A0AA36GSL0_CYLNA</name>
<dbReference type="PANTHER" id="PTHR12072">
    <property type="entry name" value="CWF19, CELL CYCLE CONTROL PROTEIN"/>
    <property type="match status" value="1"/>
</dbReference>
<feature type="compositionally biased region" description="Polar residues" evidence="2">
    <location>
        <begin position="46"/>
        <end position="63"/>
    </location>
</feature>
<sequence>MSLDVTSPNNNPSPDILLVVPAESDVNSIVSHSVSSPSQVNDSNNATNPSQGTNSPYVSDTDNTTILPEITTSQVNNPSITANPPEGITPSTVTIHVPTQASQNFLRRRILLTTPKPPRKLRTIAPPQPRNWEKPLGAIPSLLKLCLSPRPEPHEPQYYYRLKHEYRGPTQRRCFNPIPAPLCLLCSQSTHLTRAQAMFRKPDDDDFGTRKVVKAKPLPTKYSQKLSMTGKDFVSSGSEGGGAYTRQPTEAQASSSAALSEDEKNKIHAKILKAEMKGDTELVERLRRKLEGGSGGSTSSEKSVILLKRDRSGNVVPARSNKSSSERFVETSSRIQREYGKEQNFRDMVQEEKSSTAEDQLMLFHKSIIKSAKVRRHDDESLDDIAEMQNEKRSRKEKDERLSTIRKKKEHQRLERSLDDCVRCLESRKLAKHAVVAIGIHTYLAVAEWDGLDEQHCLIVPTEHTSSSIQLDENVWDEMRIWRKGLAALWRANDQDCLFVEMSRNVGAGPHLIIECIPVPVEIGDVAPIYFKKAILECEEEYADNKKLIEIKDLRRQIPKGFSYLAVDFGLSNGFAHVIEHNDTFPSTFAHEIIAGMLDLPANKWRHRKPQDFAVLKAKCDAMKAAWEPYDWTKRIDRSK</sequence>
<dbReference type="Pfam" id="PF04677">
    <property type="entry name" value="CwfJ_C_1"/>
    <property type="match status" value="1"/>
</dbReference>
<dbReference type="InterPro" id="IPR006767">
    <property type="entry name" value="Cwf19-like_C_dom-2"/>
</dbReference>
<dbReference type="InterPro" id="IPR036265">
    <property type="entry name" value="HIT-like_sf"/>
</dbReference>
<dbReference type="InterPro" id="IPR040194">
    <property type="entry name" value="Cwf19-like"/>
</dbReference>
<dbReference type="EMBL" id="CATQJL010000223">
    <property type="protein sequence ID" value="CAJ0597508.1"/>
    <property type="molecule type" value="Genomic_DNA"/>
</dbReference>
<dbReference type="GO" id="GO:0000398">
    <property type="term" value="P:mRNA splicing, via spliceosome"/>
    <property type="evidence" value="ECO:0007669"/>
    <property type="project" value="TreeGrafter"/>
</dbReference>
<evidence type="ECO:0000259" key="3">
    <source>
        <dbReference type="Pfam" id="PF04676"/>
    </source>
</evidence>
<organism evidence="5 6">
    <name type="scientific">Cylicocyclus nassatus</name>
    <name type="common">Nematode worm</name>
    <dbReference type="NCBI Taxonomy" id="53992"/>
    <lineage>
        <taxon>Eukaryota</taxon>
        <taxon>Metazoa</taxon>
        <taxon>Ecdysozoa</taxon>
        <taxon>Nematoda</taxon>
        <taxon>Chromadorea</taxon>
        <taxon>Rhabditida</taxon>
        <taxon>Rhabditina</taxon>
        <taxon>Rhabditomorpha</taxon>
        <taxon>Strongyloidea</taxon>
        <taxon>Strongylidae</taxon>
        <taxon>Cylicocyclus</taxon>
    </lineage>
</organism>
<evidence type="ECO:0000259" key="4">
    <source>
        <dbReference type="Pfam" id="PF04677"/>
    </source>
</evidence>
<reference evidence="5" key="1">
    <citation type="submission" date="2023-07" db="EMBL/GenBank/DDBJ databases">
        <authorList>
            <consortium name="CYATHOMIX"/>
        </authorList>
    </citation>
    <scope>NUCLEOTIDE SEQUENCE</scope>
    <source>
        <strain evidence="5">N/A</strain>
    </source>
</reference>
<dbReference type="PANTHER" id="PTHR12072:SF5">
    <property type="entry name" value="CWF19-LIKE PROTEIN 2"/>
    <property type="match status" value="1"/>
</dbReference>
<feature type="region of interest" description="Disordered" evidence="2">
    <location>
        <begin position="31"/>
        <end position="63"/>
    </location>
</feature>
<dbReference type="AlphaFoldDB" id="A0AA36GSL0"/>
<gene>
    <name evidence="5" type="ORF">CYNAS_LOCUS9491</name>
</gene>
<evidence type="ECO:0000256" key="1">
    <source>
        <dbReference type="ARBA" id="ARBA00006795"/>
    </source>
</evidence>